<organism evidence="1 2">
    <name type="scientific">Strongylus vulgaris</name>
    <name type="common">Blood worm</name>
    <dbReference type="NCBI Taxonomy" id="40348"/>
    <lineage>
        <taxon>Eukaryota</taxon>
        <taxon>Metazoa</taxon>
        <taxon>Ecdysozoa</taxon>
        <taxon>Nematoda</taxon>
        <taxon>Chromadorea</taxon>
        <taxon>Rhabditida</taxon>
        <taxon>Rhabditina</taxon>
        <taxon>Rhabditomorpha</taxon>
        <taxon>Strongyloidea</taxon>
        <taxon>Strongylidae</taxon>
        <taxon>Strongylus</taxon>
    </lineage>
</organism>
<name>A0A3P7J734_STRVU</name>
<evidence type="ECO:0000313" key="1">
    <source>
        <dbReference type="EMBL" id="VDM79056.1"/>
    </source>
</evidence>
<accession>A0A3P7J734</accession>
<reference evidence="1 2" key="1">
    <citation type="submission" date="2018-11" db="EMBL/GenBank/DDBJ databases">
        <authorList>
            <consortium name="Pathogen Informatics"/>
        </authorList>
    </citation>
    <scope>NUCLEOTIDE SEQUENCE [LARGE SCALE GENOMIC DNA]</scope>
</reference>
<protein>
    <submittedName>
        <fullName evidence="1">Uncharacterized protein</fullName>
    </submittedName>
</protein>
<sequence length="188" mass="21510">MMKLLLPMITLWTHQHMVEISSMMRIERLPLPSRRQTMKEEQTLAILQRGAHPQQFVTLPQLLHWQQAAADLRRNPLAGCVSLLFMEQTISALAEQTLAILQRGAHPQQFVTLPQPLHWQQAAADLRRNPRAGCVSLLFMEQMISALAAMKPERVTLPYVVVVQLDFTRQVCGLLHMQLRAVKLHQSD</sequence>
<dbReference type="Proteomes" id="UP000270094">
    <property type="component" value="Unassembled WGS sequence"/>
</dbReference>
<dbReference type="EMBL" id="UYYB01103841">
    <property type="protein sequence ID" value="VDM79056.1"/>
    <property type="molecule type" value="Genomic_DNA"/>
</dbReference>
<keyword evidence="2" id="KW-1185">Reference proteome</keyword>
<dbReference type="AlphaFoldDB" id="A0A3P7J734"/>
<proteinExistence type="predicted"/>
<evidence type="ECO:0000313" key="2">
    <source>
        <dbReference type="Proteomes" id="UP000270094"/>
    </source>
</evidence>
<gene>
    <name evidence="1" type="ORF">SVUK_LOCUS14054</name>
</gene>